<dbReference type="GO" id="GO:0018104">
    <property type="term" value="P:peptidoglycan-protein cross-linking"/>
    <property type="evidence" value="ECO:0007669"/>
    <property type="project" value="TreeGrafter"/>
</dbReference>
<dbReference type="EMBL" id="CP044232">
    <property type="protein sequence ID" value="QEW02349.1"/>
    <property type="molecule type" value="Genomic_DNA"/>
</dbReference>
<sequence length="481" mass="49887">MTDLATRPDADEERAHDAASPGDGDASEYQWAPAEPHHPKKRALLWIGLPAGATAVALVAASLVLIAPGTTVAGVNVGGLTAGAASDAITARLAETTLVFEGPDGQFQITGADLGATVDATAAAEAAFAEHPMWNPSTWFPAGIDVPVTLDESRATEALRAVAGDLYVDPVDAAVSFDPASAGYVVTEAQTGEGIDLAAVQEGLQAAFDSGAATASLETTIAPVPAAATTEEATAIATSLNGMLDVVGFYVGEERTVPVDRTVAASWLSVTAEDGDFVVTADAAAIQPVVDALPAAVNREAINATVITDTAGEVLREQTAGVTGRALESTDGIADRFAGMLGEGEAAFPLTVTESEFATTALVRRIDVNLSAQRTTLYENDQVVQSWAMSSGLPGSPTLPGSFRIGWKTPMQDMGCFPGAPYCTENVPWVSYFNGDQAFHGAYWHNNFGNVMSHGCVNLPVNAAKFIYDWAPQGTQVSVHY</sequence>
<dbReference type="Pfam" id="PF12229">
    <property type="entry name" value="PG_binding_4"/>
    <property type="match status" value="1"/>
</dbReference>
<name>A0A5J6L1G4_9MICO</name>
<dbReference type="RefSeq" id="WP_150923935.1">
    <property type="nucleotide sequence ID" value="NZ_CP044232.1"/>
</dbReference>
<evidence type="ECO:0000256" key="5">
    <source>
        <dbReference type="ARBA" id="ARBA00023316"/>
    </source>
</evidence>
<keyword evidence="8" id="KW-1133">Transmembrane helix</keyword>
<dbReference type="InterPro" id="IPR038063">
    <property type="entry name" value="Transpep_catalytic_dom"/>
</dbReference>
<accession>A0A5J6L1G4</accession>
<proteinExistence type="predicted"/>
<dbReference type="Pfam" id="PF03734">
    <property type="entry name" value="YkuD"/>
    <property type="match status" value="1"/>
</dbReference>
<feature type="active site" description="Nucleophile" evidence="6">
    <location>
        <position position="456"/>
    </location>
</feature>
<keyword evidence="8" id="KW-0812">Transmembrane</keyword>
<evidence type="ECO:0000256" key="6">
    <source>
        <dbReference type="PROSITE-ProRule" id="PRU01373"/>
    </source>
</evidence>
<feature type="region of interest" description="Disordered" evidence="7">
    <location>
        <begin position="1"/>
        <end position="32"/>
    </location>
</feature>
<protein>
    <submittedName>
        <fullName evidence="10">L,D-transpeptidase family protein</fullName>
    </submittedName>
</protein>
<dbReference type="GO" id="GO:0016740">
    <property type="term" value="F:transferase activity"/>
    <property type="evidence" value="ECO:0007669"/>
    <property type="project" value="UniProtKB-KW"/>
</dbReference>
<evidence type="ECO:0000256" key="1">
    <source>
        <dbReference type="ARBA" id="ARBA00004752"/>
    </source>
</evidence>
<dbReference type="PANTHER" id="PTHR30582">
    <property type="entry name" value="L,D-TRANSPEPTIDASE"/>
    <property type="match status" value="1"/>
</dbReference>
<keyword evidence="8" id="KW-0472">Membrane</keyword>
<dbReference type="SUPFAM" id="SSF141523">
    <property type="entry name" value="L,D-transpeptidase catalytic domain-like"/>
    <property type="match status" value="1"/>
</dbReference>
<feature type="transmembrane region" description="Helical" evidence="8">
    <location>
        <begin position="43"/>
        <end position="67"/>
    </location>
</feature>
<evidence type="ECO:0000256" key="4">
    <source>
        <dbReference type="ARBA" id="ARBA00022984"/>
    </source>
</evidence>
<evidence type="ECO:0000256" key="7">
    <source>
        <dbReference type="SAM" id="MobiDB-lite"/>
    </source>
</evidence>
<evidence type="ECO:0000259" key="9">
    <source>
        <dbReference type="PROSITE" id="PS52029"/>
    </source>
</evidence>
<dbReference type="Proteomes" id="UP000325516">
    <property type="component" value="Chromosome"/>
</dbReference>
<dbReference type="InterPro" id="IPR005490">
    <property type="entry name" value="LD_TPept_cat_dom"/>
</dbReference>
<dbReference type="KEGG" id="mlz:F6J85_04035"/>
<feature type="active site" description="Proton donor/acceptor" evidence="6">
    <location>
        <position position="440"/>
    </location>
</feature>
<evidence type="ECO:0000256" key="3">
    <source>
        <dbReference type="ARBA" id="ARBA00022960"/>
    </source>
</evidence>
<keyword evidence="2" id="KW-0808">Transferase</keyword>
<dbReference type="GO" id="GO:0071555">
    <property type="term" value="P:cell wall organization"/>
    <property type="evidence" value="ECO:0007669"/>
    <property type="project" value="UniProtKB-UniRule"/>
</dbReference>
<dbReference type="GO" id="GO:0005576">
    <property type="term" value="C:extracellular region"/>
    <property type="evidence" value="ECO:0007669"/>
    <property type="project" value="TreeGrafter"/>
</dbReference>
<reference evidence="11" key="1">
    <citation type="submission" date="2019-09" db="EMBL/GenBank/DDBJ databases">
        <title>Mumia zhuanghuii sp. nov. isolated from the intestinal contents of plateau pika (Ochotona curzoniae) in the Qinghai-Tibet plateau of China.</title>
        <authorList>
            <person name="Tian Z."/>
        </authorList>
    </citation>
    <scope>NUCLEOTIDE SEQUENCE [LARGE SCALE GENOMIC DNA]</scope>
    <source>
        <strain evidence="11">L-031</strain>
    </source>
</reference>
<comment type="pathway">
    <text evidence="1 6">Cell wall biogenesis; peptidoglycan biosynthesis.</text>
</comment>
<dbReference type="PANTHER" id="PTHR30582:SF2">
    <property type="entry name" value="L,D-TRANSPEPTIDASE YCIB-RELATED"/>
    <property type="match status" value="1"/>
</dbReference>
<evidence type="ECO:0000313" key="11">
    <source>
        <dbReference type="Proteomes" id="UP000325516"/>
    </source>
</evidence>
<dbReference type="UniPathway" id="UPA00219"/>
<dbReference type="AlphaFoldDB" id="A0A5J6L1G4"/>
<keyword evidence="4 6" id="KW-0573">Peptidoglycan synthesis</keyword>
<dbReference type="CDD" id="cd16913">
    <property type="entry name" value="YkuD_like"/>
    <property type="match status" value="1"/>
</dbReference>
<keyword evidence="3 6" id="KW-0133">Cell shape</keyword>
<dbReference type="InterPro" id="IPR022029">
    <property type="entry name" value="YoaR-like_PG-bd"/>
</dbReference>
<evidence type="ECO:0000256" key="8">
    <source>
        <dbReference type="SAM" id="Phobius"/>
    </source>
</evidence>
<keyword evidence="11" id="KW-1185">Reference proteome</keyword>
<dbReference type="PROSITE" id="PS52029">
    <property type="entry name" value="LD_TPASE"/>
    <property type="match status" value="1"/>
</dbReference>
<evidence type="ECO:0000313" key="10">
    <source>
        <dbReference type="EMBL" id="QEW02349.1"/>
    </source>
</evidence>
<evidence type="ECO:0000256" key="2">
    <source>
        <dbReference type="ARBA" id="ARBA00022679"/>
    </source>
</evidence>
<feature type="compositionally biased region" description="Basic and acidic residues" evidence="7">
    <location>
        <begin position="1"/>
        <end position="17"/>
    </location>
</feature>
<gene>
    <name evidence="10" type="ORF">F6J85_04035</name>
</gene>
<dbReference type="Gene3D" id="2.40.440.10">
    <property type="entry name" value="L,D-transpeptidase catalytic domain-like"/>
    <property type="match status" value="1"/>
</dbReference>
<feature type="domain" description="L,D-TPase catalytic" evidence="9">
    <location>
        <begin position="364"/>
        <end position="480"/>
    </location>
</feature>
<dbReference type="GO" id="GO:0008360">
    <property type="term" value="P:regulation of cell shape"/>
    <property type="evidence" value="ECO:0007669"/>
    <property type="project" value="UniProtKB-UniRule"/>
</dbReference>
<dbReference type="GO" id="GO:0071972">
    <property type="term" value="F:peptidoglycan L,D-transpeptidase activity"/>
    <property type="evidence" value="ECO:0007669"/>
    <property type="project" value="TreeGrafter"/>
</dbReference>
<keyword evidence="5 6" id="KW-0961">Cell wall biogenesis/degradation</keyword>
<organism evidence="10 11">
    <name type="scientific">Microbacterium lushaniae</name>
    <dbReference type="NCBI Taxonomy" id="2614639"/>
    <lineage>
        <taxon>Bacteria</taxon>
        <taxon>Bacillati</taxon>
        <taxon>Actinomycetota</taxon>
        <taxon>Actinomycetes</taxon>
        <taxon>Micrococcales</taxon>
        <taxon>Microbacteriaceae</taxon>
        <taxon>Microbacterium</taxon>
    </lineage>
</organism>
<dbReference type="InterPro" id="IPR050979">
    <property type="entry name" value="LD-transpeptidase"/>
</dbReference>